<feature type="transmembrane region" description="Helical" evidence="1">
    <location>
        <begin position="34"/>
        <end position="52"/>
    </location>
</feature>
<gene>
    <name evidence="2" type="ORF">KJP28_09655</name>
</gene>
<evidence type="ECO:0000313" key="2">
    <source>
        <dbReference type="EMBL" id="MBV7379193.1"/>
    </source>
</evidence>
<organism evidence="2 3">
    <name type="scientific">Maritimibacter dapengensis</name>
    <dbReference type="NCBI Taxonomy" id="2836868"/>
    <lineage>
        <taxon>Bacteria</taxon>
        <taxon>Pseudomonadati</taxon>
        <taxon>Pseudomonadota</taxon>
        <taxon>Alphaproteobacteria</taxon>
        <taxon>Rhodobacterales</taxon>
        <taxon>Roseobacteraceae</taxon>
        <taxon>Maritimibacter</taxon>
    </lineage>
</organism>
<comment type="caution">
    <text evidence="2">The sequence shown here is derived from an EMBL/GenBank/DDBJ whole genome shotgun (WGS) entry which is preliminary data.</text>
</comment>
<evidence type="ECO:0000256" key="1">
    <source>
        <dbReference type="SAM" id="Phobius"/>
    </source>
</evidence>
<name>A0ABS6T1T6_9RHOB</name>
<evidence type="ECO:0000313" key="3">
    <source>
        <dbReference type="Proteomes" id="UP000756530"/>
    </source>
</evidence>
<keyword evidence="3" id="KW-1185">Reference proteome</keyword>
<protein>
    <submittedName>
        <fullName evidence="2">Uncharacterized protein</fullName>
    </submittedName>
</protein>
<keyword evidence="1" id="KW-0812">Transmembrane</keyword>
<dbReference type="Proteomes" id="UP000756530">
    <property type="component" value="Unassembled WGS sequence"/>
</dbReference>
<accession>A0ABS6T1T6</accession>
<keyword evidence="1" id="KW-0472">Membrane</keyword>
<dbReference type="EMBL" id="JAHUZE010000002">
    <property type="protein sequence ID" value="MBV7379193.1"/>
    <property type="molecule type" value="Genomic_DNA"/>
</dbReference>
<sequence>MRRALLWGLVLISVGGAGAILVAAFRADQLTGQVFFALLPLVMMFSLAWNGLSRRDR</sequence>
<dbReference type="RefSeq" id="WP_218392339.1">
    <property type="nucleotide sequence ID" value="NZ_JAHUZE010000002.1"/>
</dbReference>
<proteinExistence type="predicted"/>
<keyword evidence="1" id="KW-1133">Transmembrane helix</keyword>
<reference evidence="2 3" key="1">
    <citation type="submission" date="2021-05" db="EMBL/GenBank/DDBJ databases">
        <title>Culturable bacteria isolated from Daya Bay.</title>
        <authorList>
            <person name="Zheng W."/>
            <person name="Yu S."/>
            <person name="Huang Y."/>
        </authorList>
    </citation>
    <scope>NUCLEOTIDE SEQUENCE [LARGE SCALE GENOMIC DNA]</scope>
    <source>
        <strain evidence="2 3">DP4N28-5</strain>
    </source>
</reference>